<keyword evidence="2" id="KW-1185">Reference proteome</keyword>
<gene>
    <name evidence="1" type="ORF">QAD02_017350</name>
</gene>
<proteinExistence type="predicted"/>
<comment type="caution">
    <text evidence="1">The sequence shown here is derived from an EMBL/GenBank/DDBJ whole genome shotgun (WGS) entry which is preliminary data.</text>
</comment>
<dbReference type="EMBL" id="CM056741">
    <property type="protein sequence ID" value="KAJ8681558.1"/>
    <property type="molecule type" value="Genomic_DNA"/>
</dbReference>
<evidence type="ECO:0000313" key="1">
    <source>
        <dbReference type="EMBL" id="KAJ8681558.1"/>
    </source>
</evidence>
<dbReference type="Proteomes" id="UP001239111">
    <property type="component" value="Chromosome 1"/>
</dbReference>
<protein>
    <submittedName>
        <fullName evidence="1">Uncharacterized protein</fullName>
    </submittedName>
</protein>
<reference evidence="1" key="1">
    <citation type="submission" date="2023-04" db="EMBL/GenBank/DDBJ databases">
        <title>A chromosome-level genome assembly of the parasitoid wasp Eretmocerus hayati.</title>
        <authorList>
            <person name="Zhong Y."/>
            <person name="Liu S."/>
            <person name="Liu Y."/>
        </authorList>
    </citation>
    <scope>NUCLEOTIDE SEQUENCE</scope>
    <source>
        <strain evidence="1">ZJU_SS_LIU_2023</strain>
    </source>
</reference>
<name>A0ACC2PER6_9HYME</name>
<sequence>MRSINSETQSQVSYTHAASIRAREEGPPLDAAGEDIISTRCRLVLADDEHSFCMPRWRRCPRKSPAGAGLQEKPRLGSLRQAVGLGAIGADPSRQQTPTLSATLTRFGQRPSTRDGSSQTEPYGLCRCVFDCAVFGLGLWVVWRVRATASNAVHLMRNNAKSPSARPPSLLAFARNP</sequence>
<organism evidence="1 2">
    <name type="scientific">Eretmocerus hayati</name>
    <dbReference type="NCBI Taxonomy" id="131215"/>
    <lineage>
        <taxon>Eukaryota</taxon>
        <taxon>Metazoa</taxon>
        <taxon>Ecdysozoa</taxon>
        <taxon>Arthropoda</taxon>
        <taxon>Hexapoda</taxon>
        <taxon>Insecta</taxon>
        <taxon>Pterygota</taxon>
        <taxon>Neoptera</taxon>
        <taxon>Endopterygota</taxon>
        <taxon>Hymenoptera</taxon>
        <taxon>Apocrita</taxon>
        <taxon>Proctotrupomorpha</taxon>
        <taxon>Chalcidoidea</taxon>
        <taxon>Aphelinidae</taxon>
        <taxon>Aphelininae</taxon>
        <taxon>Eretmocerus</taxon>
    </lineage>
</organism>
<accession>A0ACC2PER6</accession>
<evidence type="ECO:0000313" key="2">
    <source>
        <dbReference type="Proteomes" id="UP001239111"/>
    </source>
</evidence>